<sequence>MSTRSRKTRLLELDQPERESIIVDATGELLPIDTDNEDFSRLLVDADGENILQPDGLVTEYEQYCRRRASDHIESGRPDLSTSWKQEADAWALVRILLSERYGTDEDVDESGNPVQRGPLNTLCSDFGHSYEVSKGVREHIIVKQWLESIAPDFQPSSWAIGEDQVVSELDPDAPTRQNRRMAPEDQSYETELLRTIYEYLRRGRLSDAFHLCAACDQPWRIASLGGGAFRDDPFVDGFKDFDGEQFHGNENRMLWKAVCYQIALDENAHPYERAIYGVLSGDVKNALSACHSWEDHIWVRYHAMIEALTSKALCDMPKPFAFDQEISLPLPNVDLEPHTIFTDLSKSEDARISREASEPFHIIQAHLILNSLDVLFASLSAQLIEMEQNLDTPAIAGLPRVLRFSAHLILLLREMGVVEVAEHSHHVHFLLRKYIEMLMVAGKGDLIAMYIAFLPSEMQVDCYSSFLQDVNEDLETRYALAMAGTEYLLDMPRICLATVDRIFRRSCVLDPLEREVPVISLCSTQDAVPESDYILIRALEWLEMDESQIEEKLDHANLLVRRFLIQGHVQSVYRLIQEVGLTSESFRVLMARNPRLHTLGAEWMQNQSLVESLDNQAQWSFVFFQKKPSTKEDKYSYKLLEWTGKVKVVTADTIRKMRVLLENYSSPEYLDQFESVSPQRSLEMEIVRGIYVPELVMWMHQILFMTRDIIPGNLRLSLDLANLVAGSGHDGLYEQFKRANKLGLFLRAMRESTLAMLSQSPREMFK</sequence>
<dbReference type="Pfam" id="PF04121">
    <property type="entry name" value="Nup84_Nup100"/>
    <property type="match status" value="1"/>
</dbReference>
<evidence type="ECO:0000256" key="6">
    <source>
        <dbReference type="ARBA" id="ARBA00023242"/>
    </source>
</evidence>
<keyword evidence="2" id="KW-0509">mRNA transport</keyword>
<evidence type="ECO:0000256" key="1">
    <source>
        <dbReference type="ARBA" id="ARBA00022448"/>
    </source>
</evidence>
<keyword evidence="5 7" id="KW-0906">Nuclear pore complex</keyword>
<evidence type="ECO:0000256" key="5">
    <source>
        <dbReference type="ARBA" id="ARBA00023132"/>
    </source>
</evidence>
<evidence type="ECO:0000256" key="3">
    <source>
        <dbReference type="ARBA" id="ARBA00022927"/>
    </source>
</evidence>
<evidence type="ECO:0000313" key="8">
    <source>
        <dbReference type="EMBL" id="KAH6599616.1"/>
    </source>
</evidence>
<comment type="subunit">
    <text evidence="7">Part of the nuclear pore complex (NPC).</text>
</comment>
<comment type="similarity">
    <text evidence="7">Belongs to the nucleoporin Nup84/Nup107 family.</text>
</comment>
<keyword evidence="1 7" id="KW-0813">Transport</keyword>
<dbReference type="PANTHER" id="PTHR13003:SF2">
    <property type="entry name" value="NUCLEAR PORE COMPLEX PROTEIN NUP107"/>
    <property type="match status" value="1"/>
</dbReference>
<comment type="function">
    <text evidence="7">Functions as a component of the nuclear pore complex (NPC).</text>
</comment>
<gene>
    <name evidence="8" type="ORF">BASA50_002958</name>
</gene>
<evidence type="ECO:0000256" key="4">
    <source>
        <dbReference type="ARBA" id="ARBA00023010"/>
    </source>
</evidence>
<keyword evidence="4 7" id="KW-0811">Translocation</keyword>
<protein>
    <recommendedName>
        <fullName evidence="7">Nuclear pore complex protein</fullName>
    </recommendedName>
</protein>
<evidence type="ECO:0000256" key="7">
    <source>
        <dbReference type="RuleBase" id="RU365072"/>
    </source>
</evidence>
<name>A0ABQ8FK16_9FUNG</name>
<dbReference type="Proteomes" id="UP001648503">
    <property type="component" value="Unassembled WGS sequence"/>
</dbReference>
<evidence type="ECO:0000256" key="2">
    <source>
        <dbReference type="ARBA" id="ARBA00022816"/>
    </source>
</evidence>
<comment type="subcellular location">
    <subcellularLocation>
        <location evidence="7">Nucleus</location>
        <location evidence="7">Nuclear pore complex</location>
    </subcellularLocation>
    <subcellularLocation>
        <location evidence="7">Nucleus membrane</location>
    </subcellularLocation>
</comment>
<dbReference type="InterPro" id="IPR007252">
    <property type="entry name" value="Nup84/Nup107"/>
</dbReference>
<accession>A0ABQ8FK16</accession>
<keyword evidence="9" id="KW-1185">Reference proteome</keyword>
<proteinExistence type="inferred from homology"/>
<evidence type="ECO:0000313" key="9">
    <source>
        <dbReference type="Proteomes" id="UP001648503"/>
    </source>
</evidence>
<dbReference type="PANTHER" id="PTHR13003">
    <property type="entry name" value="NUP107-RELATED"/>
    <property type="match status" value="1"/>
</dbReference>
<comment type="caution">
    <text evidence="8">The sequence shown here is derived from an EMBL/GenBank/DDBJ whole genome shotgun (WGS) entry which is preliminary data.</text>
</comment>
<dbReference type="EMBL" id="JAFCIX010000063">
    <property type="protein sequence ID" value="KAH6599616.1"/>
    <property type="molecule type" value="Genomic_DNA"/>
</dbReference>
<organism evidence="8 9">
    <name type="scientific">Batrachochytrium salamandrivorans</name>
    <dbReference type="NCBI Taxonomy" id="1357716"/>
    <lineage>
        <taxon>Eukaryota</taxon>
        <taxon>Fungi</taxon>
        <taxon>Fungi incertae sedis</taxon>
        <taxon>Chytridiomycota</taxon>
        <taxon>Chytridiomycota incertae sedis</taxon>
        <taxon>Chytridiomycetes</taxon>
        <taxon>Rhizophydiales</taxon>
        <taxon>Rhizophydiales incertae sedis</taxon>
        <taxon>Batrachochytrium</taxon>
    </lineage>
</organism>
<keyword evidence="7" id="KW-0472">Membrane</keyword>
<dbReference type="Gene3D" id="1.10.3450.20">
    <property type="match status" value="1"/>
</dbReference>
<keyword evidence="3" id="KW-0653">Protein transport</keyword>
<keyword evidence="6 7" id="KW-0539">Nucleus</keyword>
<dbReference type="Gene3D" id="1.20.190.50">
    <property type="match status" value="1"/>
</dbReference>
<reference evidence="8 9" key="1">
    <citation type="submission" date="2021-02" db="EMBL/GenBank/DDBJ databases">
        <title>Variation within the Batrachochytrium salamandrivorans European outbreak.</title>
        <authorList>
            <person name="Kelly M."/>
            <person name="Pasmans F."/>
            <person name="Shea T.P."/>
            <person name="Munoz J.F."/>
            <person name="Carranza S."/>
            <person name="Cuomo C.A."/>
            <person name="Martel A."/>
        </authorList>
    </citation>
    <scope>NUCLEOTIDE SEQUENCE [LARGE SCALE GENOMIC DNA]</scope>
    <source>
        <strain evidence="8 9">AMFP18/2</strain>
    </source>
</reference>